<dbReference type="EMBL" id="JAANQT010003736">
    <property type="protein sequence ID" value="KAG1300789.1"/>
    <property type="molecule type" value="Genomic_DNA"/>
</dbReference>
<evidence type="ECO:0000313" key="2">
    <source>
        <dbReference type="Proteomes" id="UP000716291"/>
    </source>
</evidence>
<dbReference type="AlphaFoldDB" id="A0A9P6WXB6"/>
<sequence>MITTGWVVLKFVVPNISNHFVDCINDDESPGSSQATFHRGNSQSCIDYIFASSDIAADRGPGKVTYVQPAWTDHFLLSTSFRLRPITSSGNAETPQDMGKGLWRAHPRLASDPEFCDSLAVALSETVAGFDNSMFATLKWEDLKLTTARVAKSFSRRKAFIMAKAEECLQRKRRRILKNMKKNPANIDDLQPQLKVIDEQLSSYQQFHVETLALRSGLRWRELGELSAGYLKRTVATRSIKQRVPPLIHPETQVICNTKNKMLDAASTFYSSLYSSEPVDQSAIDDLLGALPDSLTLSTTAQSLMTAPLTFDDIVVGVSRSPRRSSPGSDGLPYEILSLIVNHADCRDIVLAVISLISRIGVLSH</sequence>
<keyword evidence="2" id="KW-1185">Reference proteome</keyword>
<dbReference type="Proteomes" id="UP000716291">
    <property type="component" value="Unassembled WGS sequence"/>
</dbReference>
<name>A0A9P6WXB6_RHIOR</name>
<comment type="caution">
    <text evidence="1">The sequence shown here is derived from an EMBL/GenBank/DDBJ whole genome shotgun (WGS) entry which is preliminary data.</text>
</comment>
<proteinExistence type="predicted"/>
<protein>
    <recommendedName>
        <fullName evidence="3">Endonuclease/exonuclease/phosphatase domain-containing protein</fullName>
    </recommendedName>
</protein>
<gene>
    <name evidence="1" type="ORF">G6F64_012382</name>
</gene>
<dbReference type="OrthoDB" id="2290280at2759"/>
<evidence type="ECO:0008006" key="3">
    <source>
        <dbReference type="Google" id="ProtNLM"/>
    </source>
</evidence>
<accession>A0A9P6WXB6</accession>
<organism evidence="1 2">
    <name type="scientific">Rhizopus oryzae</name>
    <name type="common">Mucormycosis agent</name>
    <name type="synonym">Rhizopus arrhizus var. delemar</name>
    <dbReference type="NCBI Taxonomy" id="64495"/>
    <lineage>
        <taxon>Eukaryota</taxon>
        <taxon>Fungi</taxon>
        <taxon>Fungi incertae sedis</taxon>
        <taxon>Mucoromycota</taxon>
        <taxon>Mucoromycotina</taxon>
        <taxon>Mucoromycetes</taxon>
        <taxon>Mucorales</taxon>
        <taxon>Mucorineae</taxon>
        <taxon>Rhizopodaceae</taxon>
        <taxon>Rhizopus</taxon>
    </lineage>
</organism>
<evidence type="ECO:0000313" key="1">
    <source>
        <dbReference type="EMBL" id="KAG1300789.1"/>
    </source>
</evidence>
<reference evidence="1" key="1">
    <citation type="journal article" date="2020" name="Microb. Genom.">
        <title>Genetic diversity of clinical and environmental Mucorales isolates obtained from an investigation of mucormycosis cases among solid organ transplant recipients.</title>
        <authorList>
            <person name="Nguyen M.H."/>
            <person name="Kaul D."/>
            <person name="Muto C."/>
            <person name="Cheng S.J."/>
            <person name="Richter R.A."/>
            <person name="Bruno V.M."/>
            <person name="Liu G."/>
            <person name="Beyhan S."/>
            <person name="Sundermann A.J."/>
            <person name="Mounaud S."/>
            <person name="Pasculle A.W."/>
            <person name="Nierman W.C."/>
            <person name="Driscoll E."/>
            <person name="Cumbie R."/>
            <person name="Clancy C.J."/>
            <person name="Dupont C.L."/>
        </authorList>
    </citation>
    <scope>NUCLEOTIDE SEQUENCE</scope>
    <source>
        <strain evidence="1">GL11</strain>
    </source>
</reference>